<name>A0A8H2VT96_9HELO</name>
<evidence type="ECO:0000313" key="2">
    <source>
        <dbReference type="Proteomes" id="UP000624404"/>
    </source>
</evidence>
<dbReference type="Proteomes" id="UP000624404">
    <property type="component" value="Unassembled WGS sequence"/>
</dbReference>
<keyword evidence="2" id="KW-1185">Reference proteome</keyword>
<protein>
    <submittedName>
        <fullName evidence="1">6e3a6ce7-21c9-4797-866e-7e5234a8d787-CDS</fullName>
    </submittedName>
</protein>
<gene>
    <name evidence="1" type="ORF">SCLTRI_LOCUS3721</name>
</gene>
<organism evidence="1 2">
    <name type="scientific">Sclerotinia trifoliorum</name>
    <dbReference type="NCBI Taxonomy" id="28548"/>
    <lineage>
        <taxon>Eukaryota</taxon>
        <taxon>Fungi</taxon>
        <taxon>Dikarya</taxon>
        <taxon>Ascomycota</taxon>
        <taxon>Pezizomycotina</taxon>
        <taxon>Leotiomycetes</taxon>
        <taxon>Helotiales</taxon>
        <taxon>Sclerotiniaceae</taxon>
        <taxon>Sclerotinia</taxon>
    </lineage>
</organism>
<evidence type="ECO:0000313" key="1">
    <source>
        <dbReference type="EMBL" id="CAD6443928.1"/>
    </source>
</evidence>
<sequence>MYFHCDTWLAMYVKKILRPSFQDSQYITIAITSACCLGTQAHTNQ</sequence>
<comment type="caution">
    <text evidence="1">The sequence shown here is derived from an EMBL/GenBank/DDBJ whole genome shotgun (WGS) entry which is preliminary data.</text>
</comment>
<dbReference type="AlphaFoldDB" id="A0A8H2VT96"/>
<accession>A0A8H2VT96</accession>
<reference evidence="1" key="1">
    <citation type="submission" date="2020-10" db="EMBL/GenBank/DDBJ databases">
        <authorList>
            <person name="Kusch S."/>
        </authorList>
    </citation>
    <scope>NUCLEOTIDE SEQUENCE</scope>
    <source>
        <strain evidence="1">SwB9</strain>
    </source>
</reference>
<dbReference type="EMBL" id="CAJHIA010000011">
    <property type="protein sequence ID" value="CAD6443928.1"/>
    <property type="molecule type" value="Genomic_DNA"/>
</dbReference>
<proteinExistence type="predicted"/>